<dbReference type="Proteomes" id="UP000183174">
    <property type="component" value="Unassembled WGS sequence"/>
</dbReference>
<dbReference type="AlphaFoldDB" id="A0A0R3BUW5"/>
<protein>
    <submittedName>
        <fullName evidence="2">Uncharacterized protein</fullName>
    </submittedName>
</protein>
<dbReference type="EMBL" id="FMAE01000002">
    <property type="protein sequence ID" value="SCB18616.1"/>
    <property type="molecule type" value="Genomic_DNA"/>
</dbReference>
<feature type="compositionally biased region" description="Polar residues" evidence="1">
    <location>
        <begin position="39"/>
        <end position="54"/>
    </location>
</feature>
<evidence type="ECO:0000313" key="5">
    <source>
        <dbReference type="Proteomes" id="UP000183174"/>
    </source>
</evidence>
<dbReference type="Proteomes" id="UP000051380">
    <property type="component" value="Unassembled WGS sequence"/>
</dbReference>
<proteinExistence type="predicted"/>
<dbReference type="EMBL" id="LJYF01000040">
    <property type="protein sequence ID" value="KRP89047.1"/>
    <property type="molecule type" value="Genomic_DNA"/>
</dbReference>
<name>A0A0R3BUW5_9BRAD</name>
<evidence type="ECO:0000313" key="3">
    <source>
        <dbReference type="EMBL" id="SCB18616.1"/>
    </source>
</evidence>
<feature type="compositionally biased region" description="Basic and acidic residues" evidence="1">
    <location>
        <begin position="20"/>
        <end position="31"/>
    </location>
</feature>
<organism evidence="2 4">
    <name type="scientific">Bradyrhizobium yuanmingense</name>
    <dbReference type="NCBI Taxonomy" id="108015"/>
    <lineage>
        <taxon>Bacteria</taxon>
        <taxon>Pseudomonadati</taxon>
        <taxon>Pseudomonadota</taxon>
        <taxon>Alphaproteobacteria</taxon>
        <taxon>Hyphomicrobiales</taxon>
        <taxon>Nitrobacteraceae</taxon>
        <taxon>Bradyrhizobium</taxon>
    </lineage>
</organism>
<reference evidence="2 4" key="1">
    <citation type="submission" date="2015-09" db="EMBL/GenBank/DDBJ databases">
        <title>Draft Genome Sequence of the Strain BR 3267 (Bradyrhizobium yuanmingense) recommended as inoculant for cowpea in Brazil.</title>
        <authorList>
            <person name="Simoes-Araujo J.L."/>
            <person name="Zilli J.E."/>
        </authorList>
    </citation>
    <scope>NUCLEOTIDE SEQUENCE [LARGE SCALE GENOMIC DNA]</scope>
    <source>
        <strain evidence="2 4">BR3267</strain>
    </source>
</reference>
<sequence>MRGIVLAVAVLGMANGLQAKEADTPRAEMRSSAEPARQLATSSVGASRSNPEKSGQTERRSREFSPERLVPDICRGC</sequence>
<accession>A0A0R3BUW5</accession>
<reference evidence="3 5" key="2">
    <citation type="submission" date="2016-08" db="EMBL/GenBank/DDBJ databases">
        <authorList>
            <person name="Seilhamer J.J."/>
        </authorList>
    </citation>
    <scope>NUCLEOTIDE SEQUENCE [LARGE SCALE GENOMIC DNA]</scope>
    <source>
        <strain evidence="3 5">CCBAU 10071</strain>
    </source>
</reference>
<feature type="compositionally biased region" description="Basic and acidic residues" evidence="1">
    <location>
        <begin position="55"/>
        <end position="70"/>
    </location>
</feature>
<evidence type="ECO:0000313" key="4">
    <source>
        <dbReference type="Proteomes" id="UP000051380"/>
    </source>
</evidence>
<evidence type="ECO:0000256" key="1">
    <source>
        <dbReference type="SAM" id="MobiDB-lite"/>
    </source>
</evidence>
<feature type="region of interest" description="Disordered" evidence="1">
    <location>
        <begin position="16"/>
        <end position="77"/>
    </location>
</feature>
<evidence type="ECO:0000313" key="2">
    <source>
        <dbReference type="EMBL" id="KRP89047.1"/>
    </source>
</evidence>
<gene>
    <name evidence="2" type="ORF">AOQ72_01345</name>
    <name evidence="3" type="ORF">GA0061099_1002637</name>
</gene>
<dbReference type="STRING" id="108015.GA0061099_1002637"/>